<keyword evidence="2" id="KW-1185">Reference proteome</keyword>
<comment type="caution">
    <text evidence="1">The sequence shown here is derived from an EMBL/GenBank/DDBJ whole genome shotgun (WGS) entry which is preliminary data.</text>
</comment>
<protein>
    <submittedName>
        <fullName evidence="1">Uncharacterized protein</fullName>
    </submittedName>
</protein>
<accession>A0A8X6P4D3</accession>
<feature type="non-terminal residue" evidence="1">
    <location>
        <position position="41"/>
    </location>
</feature>
<gene>
    <name evidence="1" type="ORF">NPIL_413251</name>
</gene>
<dbReference type="Proteomes" id="UP000887013">
    <property type="component" value="Unassembled WGS sequence"/>
</dbReference>
<evidence type="ECO:0000313" key="2">
    <source>
        <dbReference type="Proteomes" id="UP000887013"/>
    </source>
</evidence>
<sequence>MAWINGSGLTQETARDEPVTVVLAVKKVQKRTVVDVAGSAR</sequence>
<evidence type="ECO:0000313" key="1">
    <source>
        <dbReference type="EMBL" id="GFT50253.1"/>
    </source>
</evidence>
<name>A0A8X6P4D3_NEPPI</name>
<dbReference type="AlphaFoldDB" id="A0A8X6P4D3"/>
<dbReference type="EMBL" id="BMAW01111917">
    <property type="protein sequence ID" value="GFT50253.1"/>
    <property type="molecule type" value="Genomic_DNA"/>
</dbReference>
<proteinExistence type="predicted"/>
<reference evidence="1" key="1">
    <citation type="submission" date="2020-08" db="EMBL/GenBank/DDBJ databases">
        <title>Multicomponent nature underlies the extraordinary mechanical properties of spider dragline silk.</title>
        <authorList>
            <person name="Kono N."/>
            <person name="Nakamura H."/>
            <person name="Mori M."/>
            <person name="Yoshida Y."/>
            <person name="Ohtoshi R."/>
            <person name="Malay A.D."/>
            <person name="Moran D.A.P."/>
            <person name="Tomita M."/>
            <person name="Numata K."/>
            <person name="Arakawa K."/>
        </authorList>
    </citation>
    <scope>NUCLEOTIDE SEQUENCE</scope>
</reference>
<organism evidence="1 2">
    <name type="scientific">Nephila pilipes</name>
    <name type="common">Giant wood spider</name>
    <name type="synonym">Nephila maculata</name>
    <dbReference type="NCBI Taxonomy" id="299642"/>
    <lineage>
        <taxon>Eukaryota</taxon>
        <taxon>Metazoa</taxon>
        <taxon>Ecdysozoa</taxon>
        <taxon>Arthropoda</taxon>
        <taxon>Chelicerata</taxon>
        <taxon>Arachnida</taxon>
        <taxon>Araneae</taxon>
        <taxon>Araneomorphae</taxon>
        <taxon>Entelegynae</taxon>
        <taxon>Araneoidea</taxon>
        <taxon>Nephilidae</taxon>
        <taxon>Nephila</taxon>
    </lineage>
</organism>